<organism evidence="2 3">
    <name type="scientific">Adonisia turfae CCMR0082</name>
    <dbReference type="NCBI Taxonomy" id="2304604"/>
    <lineage>
        <taxon>Bacteria</taxon>
        <taxon>Bacillati</taxon>
        <taxon>Cyanobacteriota</taxon>
        <taxon>Adonisia</taxon>
        <taxon>Adonisia turfae</taxon>
    </lineage>
</organism>
<keyword evidence="1" id="KW-1133">Transmembrane helix</keyword>
<sequence length="227" mass="26484">MRQLRHNKRELVLRFSNLGRHHIAGSVTNLARLGSLSLVSVVWLGYRQAPLLWVVLMAAGILLILVEPFVPTLYPEVATCIFNKAFNRFTIVHEIPRGRKRQRRVNHYHLSHIEQVQVYRQRVGLWRLNYVMIIRVSSPANTIIHVNGWSDQVLIQTGARPIQLLSKTVRYHLGRRTAVDWSFIDIPHGLPITEIGRRIVSRNSMERLDKFDLRRLAHTIEQFIWSP</sequence>
<dbReference type="Proteomes" id="UP000473574">
    <property type="component" value="Unassembled WGS sequence"/>
</dbReference>
<evidence type="ECO:0000313" key="2">
    <source>
        <dbReference type="EMBL" id="NEZ64068.1"/>
    </source>
</evidence>
<comment type="caution">
    <text evidence="2">The sequence shown here is derived from an EMBL/GenBank/DDBJ whole genome shotgun (WGS) entry which is preliminary data.</text>
</comment>
<keyword evidence="1" id="KW-0812">Transmembrane</keyword>
<dbReference type="RefSeq" id="WP_250564917.1">
    <property type="nucleotide sequence ID" value="NZ_QZCE01000002.1"/>
</dbReference>
<dbReference type="AlphaFoldDB" id="A0A6M0S6H2"/>
<dbReference type="EMBL" id="QZCE01000002">
    <property type="protein sequence ID" value="NEZ64068.1"/>
    <property type="molecule type" value="Genomic_DNA"/>
</dbReference>
<accession>A0A6M0S6H2</accession>
<reference evidence="2 3" key="1">
    <citation type="journal article" date="2020" name="Microb. Ecol.">
        <title>Ecogenomics of the Marine Benthic Filamentous Cyanobacterium Adonisia.</title>
        <authorList>
            <person name="Walter J.M."/>
            <person name="Coutinho F.H."/>
            <person name="Leomil L."/>
            <person name="Hargreaves P.I."/>
            <person name="Campeao M.E."/>
            <person name="Vieira V.V."/>
            <person name="Silva B.S."/>
            <person name="Fistarol G.O."/>
            <person name="Salomon P.S."/>
            <person name="Sawabe T."/>
            <person name="Mino S."/>
            <person name="Hosokawa M."/>
            <person name="Miyashita H."/>
            <person name="Maruyama F."/>
            <person name="van Verk M.C."/>
            <person name="Dutilh B.E."/>
            <person name="Thompson C.C."/>
            <person name="Thompson F.L."/>
        </authorList>
    </citation>
    <scope>NUCLEOTIDE SEQUENCE [LARGE SCALE GENOMIC DNA]</scope>
    <source>
        <strain evidence="2 3">CCMR0082</strain>
    </source>
</reference>
<evidence type="ECO:0000256" key="1">
    <source>
        <dbReference type="SAM" id="Phobius"/>
    </source>
</evidence>
<evidence type="ECO:0000313" key="3">
    <source>
        <dbReference type="Proteomes" id="UP000473574"/>
    </source>
</evidence>
<feature type="transmembrane region" description="Helical" evidence="1">
    <location>
        <begin position="52"/>
        <end position="74"/>
    </location>
</feature>
<gene>
    <name evidence="2" type="ORF">D0962_14930</name>
</gene>
<keyword evidence="1" id="KW-0472">Membrane</keyword>
<proteinExistence type="predicted"/>
<name>A0A6M0S6H2_9CYAN</name>
<protein>
    <submittedName>
        <fullName evidence="2">Uncharacterized protein</fullName>
    </submittedName>
</protein>